<proteinExistence type="inferred from homology"/>
<keyword evidence="3 8" id="KW-0641">Proline biosynthesis</keyword>
<dbReference type="InterPro" id="IPR011529">
    <property type="entry name" value="Glu_5kinase"/>
</dbReference>
<evidence type="ECO:0000256" key="2">
    <source>
        <dbReference type="ARBA" id="ARBA00022605"/>
    </source>
</evidence>
<dbReference type="GO" id="GO:0004349">
    <property type="term" value="F:glutamate 5-kinase activity"/>
    <property type="evidence" value="ECO:0007669"/>
    <property type="project" value="UniProtKB-UniRule"/>
</dbReference>
<dbReference type="InterPro" id="IPR036974">
    <property type="entry name" value="PUA_sf"/>
</dbReference>
<comment type="similarity">
    <text evidence="8">Belongs to the glutamate 5-kinase family.</text>
</comment>
<comment type="subcellular location">
    <subcellularLocation>
        <location evidence="8">Cytoplasm</location>
    </subcellularLocation>
</comment>
<keyword evidence="4 8" id="KW-0808">Transferase</keyword>
<evidence type="ECO:0000256" key="7">
    <source>
        <dbReference type="ARBA" id="ARBA00022840"/>
    </source>
</evidence>
<dbReference type="PROSITE" id="PS00902">
    <property type="entry name" value="GLUTAMATE_5_KINASE"/>
    <property type="match status" value="1"/>
</dbReference>
<keyword evidence="2 8" id="KW-0028">Amino-acid biosynthesis</keyword>
<dbReference type="AlphaFoldDB" id="A0A7X6I9T5"/>
<dbReference type="InterPro" id="IPR002478">
    <property type="entry name" value="PUA"/>
</dbReference>
<feature type="domain" description="PUA" evidence="9">
    <location>
        <begin position="284"/>
        <end position="367"/>
    </location>
</feature>
<dbReference type="Proteomes" id="UP000534783">
    <property type="component" value="Unassembled WGS sequence"/>
</dbReference>
<dbReference type="PANTHER" id="PTHR43654">
    <property type="entry name" value="GLUTAMATE 5-KINASE"/>
    <property type="match status" value="1"/>
</dbReference>
<evidence type="ECO:0000256" key="8">
    <source>
        <dbReference type="HAMAP-Rule" id="MF_00456"/>
    </source>
</evidence>
<dbReference type="GO" id="GO:0005829">
    <property type="term" value="C:cytosol"/>
    <property type="evidence" value="ECO:0007669"/>
    <property type="project" value="TreeGrafter"/>
</dbReference>
<comment type="pathway">
    <text evidence="8">Amino-acid biosynthesis; L-proline biosynthesis; L-glutamate 5-semialdehyde from L-glutamate: step 1/2.</text>
</comment>
<dbReference type="InterPro" id="IPR041739">
    <property type="entry name" value="G5K_ProB"/>
</dbReference>
<dbReference type="GO" id="GO:0003723">
    <property type="term" value="F:RNA binding"/>
    <property type="evidence" value="ECO:0007669"/>
    <property type="project" value="InterPro"/>
</dbReference>
<dbReference type="GO" id="GO:0055129">
    <property type="term" value="P:L-proline biosynthetic process"/>
    <property type="evidence" value="ECO:0007669"/>
    <property type="project" value="UniProtKB-UniRule"/>
</dbReference>
<dbReference type="CDD" id="cd21157">
    <property type="entry name" value="PUA_G5K"/>
    <property type="match status" value="1"/>
</dbReference>
<dbReference type="CDD" id="cd04242">
    <property type="entry name" value="AAK_G5K_ProB"/>
    <property type="match status" value="1"/>
</dbReference>
<feature type="binding site" evidence="8">
    <location>
        <position position="57"/>
    </location>
    <ligand>
        <name>substrate</name>
    </ligand>
</feature>
<name>A0A7X6I9T5_9BACT</name>
<dbReference type="Pfam" id="PF01472">
    <property type="entry name" value="PUA"/>
    <property type="match status" value="1"/>
</dbReference>
<dbReference type="PRINTS" id="PR00474">
    <property type="entry name" value="GLU5KINASE"/>
</dbReference>
<dbReference type="PIRSF" id="PIRSF000729">
    <property type="entry name" value="GK"/>
    <property type="match status" value="1"/>
</dbReference>
<dbReference type="SMART" id="SM00359">
    <property type="entry name" value="PUA"/>
    <property type="match status" value="1"/>
</dbReference>
<evidence type="ECO:0000313" key="10">
    <source>
        <dbReference type="EMBL" id="NKE69700.1"/>
    </source>
</evidence>
<dbReference type="GO" id="GO:0005524">
    <property type="term" value="F:ATP binding"/>
    <property type="evidence" value="ECO:0007669"/>
    <property type="project" value="UniProtKB-KW"/>
</dbReference>
<dbReference type="Gene3D" id="2.30.130.10">
    <property type="entry name" value="PUA domain"/>
    <property type="match status" value="1"/>
</dbReference>
<keyword evidence="5 8" id="KW-0547">Nucleotide-binding</keyword>
<dbReference type="SUPFAM" id="SSF88697">
    <property type="entry name" value="PUA domain-like"/>
    <property type="match status" value="1"/>
</dbReference>
<keyword evidence="7 8" id="KW-0067">ATP-binding</keyword>
<dbReference type="InterPro" id="IPR001048">
    <property type="entry name" value="Asp/Glu/Uridylate_kinase"/>
</dbReference>
<dbReference type="InterPro" id="IPR005715">
    <property type="entry name" value="Glu_5kinase/COase_Synthase"/>
</dbReference>
<evidence type="ECO:0000313" key="11">
    <source>
        <dbReference type="Proteomes" id="UP000534783"/>
    </source>
</evidence>
<keyword evidence="11" id="KW-1185">Reference proteome</keyword>
<dbReference type="EC" id="2.7.2.11" evidence="8"/>
<organism evidence="10 11">
    <name type="scientific">Candidatus Manganitrophus noduliformans</name>
    <dbReference type="NCBI Taxonomy" id="2606439"/>
    <lineage>
        <taxon>Bacteria</taxon>
        <taxon>Pseudomonadati</taxon>
        <taxon>Nitrospirota</taxon>
        <taxon>Nitrospiria</taxon>
        <taxon>Candidatus Troglogloeales</taxon>
        <taxon>Candidatus Manganitrophaceae</taxon>
        <taxon>Candidatus Manganitrophus</taxon>
    </lineage>
</organism>
<gene>
    <name evidence="8 10" type="primary">proB</name>
    <name evidence="10" type="ORF">MNODULE_02925</name>
</gene>
<dbReference type="NCBIfam" id="TIGR01027">
    <property type="entry name" value="proB"/>
    <property type="match status" value="1"/>
</dbReference>
<feature type="binding site" evidence="8">
    <location>
        <begin position="218"/>
        <end position="224"/>
    </location>
    <ligand>
        <name>ATP</name>
        <dbReference type="ChEBI" id="CHEBI:30616"/>
    </ligand>
</feature>
<keyword evidence="6 8" id="KW-0418">Kinase</keyword>
<dbReference type="Gene3D" id="3.40.1160.10">
    <property type="entry name" value="Acetylglutamate kinase-like"/>
    <property type="match status" value="1"/>
</dbReference>
<dbReference type="InterPro" id="IPR001057">
    <property type="entry name" value="Glu/AcGlu_kinase"/>
</dbReference>
<dbReference type="InterPro" id="IPR019797">
    <property type="entry name" value="Glutamate_5-kinase_CS"/>
</dbReference>
<evidence type="ECO:0000256" key="4">
    <source>
        <dbReference type="ARBA" id="ARBA00022679"/>
    </source>
</evidence>
<dbReference type="EMBL" id="VTOW01000001">
    <property type="protein sequence ID" value="NKE69700.1"/>
    <property type="molecule type" value="Genomic_DNA"/>
</dbReference>
<evidence type="ECO:0000256" key="3">
    <source>
        <dbReference type="ARBA" id="ARBA00022650"/>
    </source>
</evidence>
<sequence>MSSPRQRLHKNKRIVIKIGSSIIASHEKGLREERMAEIAEEVSLLRSEGHEIFLVSSGAILCGMEKLGLTRRPKTIPLKQGAAAVGQSRLMWAYEKHFEKFQINVAQVLLTREDIADRKRFINARNTLMTLLEHGILPIINENDTVTVDEIKLGDNDHLAAQITHLVDASLLVILSDVDGLFTADPRKNPEAVLIPLIEEITPEIERIAGEPGAISGTGGMATKVQAAKSVAAYGVTTLIVNGTAPGLMQRAFQGESIGTLFLPKPVRLTSKKHWIAHSLKVKGEVVLDAGAVEAILKKGKSLLASGIREITGKFEVGDAIRCLASDGKEIAKGLTNYSASEMILIKGIHSSQIEKKLGYKSTDEVIHRDNLVILNGA</sequence>
<dbReference type="FunFam" id="3.40.1160.10:FF:000018">
    <property type="entry name" value="Glutamate 5-kinase"/>
    <property type="match status" value="1"/>
</dbReference>
<evidence type="ECO:0000259" key="9">
    <source>
        <dbReference type="SMART" id="SM00359"/>
    </source>
</evidence>
<evidence type="ECO:0000256" key="1">
    <source>
        <dbReference type="ARBA" id="ARBA00022490"/>
    </source>
</evidence>
<keyword evidence="1 8" id="KW-0963">Cytoplasm</keyword>
<comment type="catalytic activity">
    <reaction evidence="8">
        <text>L-glutamate + ATP = L-glutamyl 5-phosphate + ADP</text>
        <dbReference type="Rhea" id="RHEA:14877"/>
        <dbReference type="ChEBI" id="CHEBI:29985"/>
        <dbReference type="ChEBI" id="CHEBI:30616"/>
        <dbReference type="ChEBI" id="CHEBI:58274"/>
        <dbReference type="ChEBI" id="CHEBI:456216"/>
        <dbReference type="EC" id="2.7.2.11"/>
    </reaction>
</comment>
<evidence type="ECO:0000256" key="5">
    <source>
        <dbReference type="ARBA" id="ARBA00022741"/>
    </source>
</evidence>
<dbReference type="HAMAP" id="MF_00456">
    <property type="entry name" value="ProB"/>
    <property type="match status" value="1"/>
</dbReference>
<dbReference type="Pfam" id="PF00696">
    <property type="entry name" value="AA_kinase"/>
    <property type="match status" value="1"/>
</dbReference>
<feature type="binding site" evidence="8">
    <location>
        <position position="17"/>
    </location>
    <ligand>
        <name>ATP</name>
        <dbReference type="ChEBI" id="CHEBI:30616"/>
    </ligand>
</feature>
<feature type="binding site" evidence="8">
    <location>
        <position position="156"/>
    </location>
    <ligand>
        <name>substrate</name>
    </ligand>
</feature>
<dbReference type="PROSITE" id="PS50890">
    <property type="entry name" value="PUA"/>
    <property type="match status" value="1"/>
</dbReference>
<dbReference type="InterPro" id="IPR015947">
    <property type="entry name" value="PUA-like_sf"/>
</dbReference>
<dbReference type="InterPro" id="IPR036393">
    <property type="entry name" value="AceGlu_kinase-like_sf"/>
</dbReference>
<dbReference type="FunFam" id="2.30.130.10:FF:000007">
    <property type="entry name" value="Glutamate 5-kinase"/>
    <property type="match status" value="1"/>
</dbReference>
<feature type="binding site" evidence="8">
    <location>
        <begin position="176"/>
        <end position="177"/>
    </location>
    <ligand>
        <name>ATP</name>
        <dbReference type="ChEBI" id="CHEBI:30616"/>
    </ligand>
</feature>
<feature type="binding site" evidence="8">
    <location>
        <position position="144"/>
    </location>
    <ligand>
        <name>substrate</name>
    </ligand>
</feature>
<comment type="caution">
    <text evidence="10">The sequence shown here is derived from an EMBL/GenBank/DDBJ whole genome shotgun (WGS) entry which is preliminary data.</text>
</comment>
<dbReference type="RefSeq" id="WP_168057988.1">
    <property type="nucleotide sequence ID" value="NZ_VTOW01000001.1"/>
</dbReference>
<reference evidence="10 11" key="1">
    <citation type="journal article" date="2020" name="Nature">
        <title>Bacterial chemolithoautotrophy via manganese oxidation.</title>
        <authorList>
            <person name="Yu H."/>
            <person name="Leadbetter J.R."/>
        </authorList>
    </citation>
    <scope>NUCLEOTIDE SEQUENCE [LARGE SCALE GENOMIC DNA]</scope>
    <source>
        <strain evidence="10 11">Mn-1</strain>
    </source>
</reference>
<dbReference type="UniPathway" id="UPA00098">
    <property type="reaction ID" value="UER00359"/>
</dbReference>
<comment type="function">
    <text evidence="8">Catalyzes the transfer of a phosphate group to glutamate to form L-glutamate 5-phosphate.</text>
</comment>
<dbReference type="PANTHER" id="PTHR43654:SF1">
    <property type="entry name" value="ISOPENTENYL PHOSPHATE KINASE"/>
    <property type="match status" value="1"/>
</dbReference>
<evidence type="ECO:0000256" key="6">
    <source>
        <dbReference type="ARBA" id="ARBA00022777"/>
    </source>
</evidence>
<protein>
    <recommendedName>
        <fullName evidence="8">Glutamate 5-kinase</fullName>
        <ecNumber evidence="8">2.7.2.11</ecNumber>
    </recommendedName>
    <alternativeName>
        <fullName evidence="8">Gamma-glutamyl kinase</fullName>
        <shortName evidence="8">GK</shortName>
    </alternativeName>
</protein>
<accession>A0A7X6I9T5</accession>
<dbReference type="SUPFAM" id="SSF53633">
    <property type="entry name" value="Carbamate kinase-like"/>
    <property type="match status" value="1"/>
</dbReference>